<organism evidence="1 2">
    <name type="scientific">Acinetobacter pittii (strain PHEA-2)</name>
    <dbReference type="NCBI Taxonomy" id="871585"/>
    <lineage>
        <taxon>Bacteria</taxon>
        <taxon>Pseudomonadati</taxon>
        <taxon>Pseudomonadota</taxon>
        <taxon>Gammaproteobacteria</taxon>
        <taxon>Moraxellales</taxon>
        <taxon>Moraxellaceae</taxon>
        <taxon>Acinetobacter</taxon>
        <taxon>Acinetobacter calcoaceticus/baumannii complex</taxon>
    </lineage>
</organism>
<keyword evidence="2" id="KW-1185">Reference proteome</keyword>
<dbReference type="EMBL" id="CP002177">
    <property type="protein sequence ID" value="ADY80708.1"/>
    <property type="molecule type" value="Genomic_DNA"/>
</dbReference>
<name>F0KFI8_ACIP2</name>
<dbReference type="GeneID" id="11638298"/>
<dbReference type="STRING" id="871585.BDGL_000122"/>
<sequence length="115" mass="13862">MYEFMKQLTPLDVEEFFVLIYEYWKELRQSQFMQDLILYGVEVFYDFYKDQSLFEVLSEIGLTESDLQTEALRFYPKVMDAFNEHGILEPLLQALLAPFYQSSKTLDMIEKHFNE</sequence>
<gene>
    <name evidence="1" type="ordered locus">BDGL_000122</name>
</gene>
<evidence type="ECO:0000313" key="1">
    <source>
        <dbReference type="EMBL" id="ADY80708.1"/>
    </source>
</evidence>
<dbReference type="Proteomes" id="UP000007477">
    <property type="component" value="Chromosome"/>
</dbReference>
<reference key="1">
    <citation type="submission" date="2010-08" db="EMBL/GenBank/DDBJ databases">
        <title>The genome sequence of a nonpathogenic wastewater-adapted bacterium Acinetobacter calcoaceticus PHEA-2 and comparative genomics insights into environmental adaptation.</title>
        <authorList>
            <person name="Zhan Y."/>
            <person name="Yan Y."/>
            <person name="Zhang W."/>
            <person name="Chen M."/>
            <person name="Ping S."/>
            <person name="Lu W."/>
            <person name="Lin M."/>
        </authorList>
    </citation>
    <scope>NUCLEOTIDE SEQUENCE</scope>
    <source>
        <strain>PHEA-2</strain>
    </source>
</reference>
<dbReference type="eggNOG" id="ENOG5032T7V">
    <property type="taxonomic scope" value="Bacteria"/>
</dbReference>
<protein>
    <submittedName>
        <fullName evidence="1">Uncharacterized protein</fullName>
    </submittedName>
</protein>
<dbReference type="KEGG" id="acc:BDGL_000122"/>
<dbReference type="RefSeq" id="YP_004994390.1">
    <property type="nucleotide sequence ID" value="NC_016603.1"/>
</dbReference>
<reference evidence="1 2" key="2">
    <citation type="journal article" date="2011" name="J. Bacteriol.">
        <title>Genome sequence of Acinetobacter calcoaceticus PHEA-2, isolated from industry wastewater.</title>
        <authorList>
            <person name="Zhan Y."/>
            <person name="Yan Y."/>
            <person name="Zhang W."/>
            <person name="Yu H."/>
            <person name="Chen M."/>
            <person name="Lu W."/>
            <person name="Ping S."/>
            <person name="Peng Z."/>
            <person name="Yuan M."/>
            <person name="Zhou Z."/>
            <person name="Elmerich C."/>
            <person name="Lin M."/>
        </authorList>
    </citation>
    <scope>NUCLEOTIDE SEQUENCE [LARGE SCALE GENOMIC DNA]</scope>
    <source>
        <strain evidence="1 2">PHEA-2</strain>
    </source>
</reference>
<dbReference type="OrthoDB" id="7055830at2"/>
<accession>F0KFI8</accession>
<dbReference type="RefSeq" id="WP_014205963.1">
    <property type="nucleotide sequence ID" value="NC_016603.1"/>
</dbReference>
<dbReference type="HOGENOM" id="CLU_2103698_0_0_6"/>
<dbReference type="AlphaFoldDB" id="F0KFI8"/>
<evidence type="ECO:0000313" key="2">
    <source>
        <dbReference type="Proteomes" id="UP000007477"/>
    </source>
</evidence>
<dbReference type="PATRIC" id="fig|871585.3.peg.121"/>
<proteinExistence type="predicted"/>